<evidence type="ECO:0000256" key="2">
    <source>
        <dbReference type="ARBA" id="ARBA00023157"/>
    </source>
</evidence>
<feature type="region of interest" description="Disordered" evidence="3">
    <location>
        <begin position="368"/>
        <end position="390"/>
    </location>
</feature>
<dbReference type="InterPro" id="IPR036116">
    <property type="entry name" value="FN3_sf"/>
</dbReference>
<dbReference type="SMART" id="SM00408">
    <property type="entry name" value="IGc2"/>
    <property type="match status" value="2"/>
</dbReference>
<evidence type="ECO:0000313" key="7">
    <source>
        <dbReference type="EMBL" id="CAI8037855.1"/>
    </source>
</evidence>
<dbReference type="SMART" id="SM00409">
    <property type="entry name" value="IG"/>
    <property type="match status" value="2"/>
</dbReference>
<dbReference type="SUPFAM" id="SSF48726">
    <property type="entry name" value="Immunoglobulin"/>
    <property type="match status" value="2"/>
</dbReference>
<dbReference type="SMART" id="SM00060">
    <property type="entry name" value="FN3"/>
    <property type="match status" value="1"/>
</dbReference>
<dbReference type="PROSITE" id="PS50835">
    <property type="entry name" value="IG_LIKE"/>
    <property type="match status" value="2"/>
</dbReference>
<evidence type="ECO:0000313" key="8">
    <source>
        <dbReference type="Proteomes" id="UP001174909"/>
    </source>
</evidence>
<feature type="compositionally biased region" description="Low complexity" evidence="3">
    <location>
        <begin position="370"/>
        <end position="381"/>
    </location>
</feature>
<dbReference type="Proteomes" id="UP001174909">
    <property type="component" value="Unassembled WGS sequence"/>
</dbReference>
<keyword evidence="4" id="KW-0812">Transmembrane</keyword>
<keyword evidence="4" id="KW-1133">Transmembrane helix</keyword>
<keyword evidence="8" id="KW-1185">Reference proteome</keyword>
<dbReference type="CDD" id="cd00063">
    <property type="entry name" value="FN3"/>
    <property type="match status" value="1"/>
</dbReference>
<dbReference type="InterPro" id="IPR003598">
    <property type="entry name" value="Ig_sub2"/>
</dbReference>
<evidence type="ECO:0000256" key="1">
    <source>
        <dbReference type="ARBA" id="ARBA00022737"/>
    </source>
</evidence>
<keyword evidence="4" id="KW-0472">Membrane</keyword>
<evidence type="ECO:0000259" key="5">
    <source>
        <dbReference type="PROSITE" id="PS50835"/>
    </source>
</evidence>
<keyword evidence="2" id="KW-1015">Disulfide bond</keyword>
<dbReference type="Pfam" id="PF13927">
    <property type="entry name" value="Ig_3"/>
    <property type="match status" value="1"/>
</dbReference>
<dbReference type="Gene3D" id="2.60.40.10">
    <property type="entry name" value="Immunoglobulins"/>
    <property type="match status" value="3"/>
</dbReference>
<dbReference type="EMBL" id="CASHTH010002963">
    <property type="protein sequence ID" value="CAI8037855.1"/>
    <property type="molecule type" value="Genomic_DNA"/>
</dbReference>
<organism evidence="7 8">
    <name type="scientific">Geodia barretti</name>
    <name type="common">Barrett's horny sponge</name>
    <dbReference type="NCBI Taxonomy" id="519541"/>
    <lineage>
        <taxon>Eukaryota</taxon>
        <taxon>Metazoa</taxon>
        <taxon>Porifera</taxon>
        <taxon>Demospongiae</taxon>
        <taxon>Heteroscleromorpha</taxon>
        <taxon>Tetractinellida</taxon>
        <taxon>Astrophorina</taxon>
        <taxon>Geodiidae</taxon>
        <taxon>Geodia</taxon>
    </lineage>
</organism>
<feature type="domain" description="Ig-like" evidence="5">
    <location>
        <begin position="1"/>
        <end position="68"/>
    </location>
</feature>
<sequence>MRGREHRLTCSAEGGQWNAVGWVKLGKDTVISDNPELMIPIIDASVGGVYQCTVENLAGSDSATAVVNVIPVFTDEPADINVTRTEELVLNCSANGFPRPEILWLHSGTALENTCGIIITETFSEVDITSTLSVMSTSFEYSDNYTCLARSTVFDDVVSRQALVLIQAPGQVFVSVSSITATSISLSWSVSSSGRVGWVASWEVVWRPTDRGTESTSGPLSGTTYTINQLDPSTIYILTVSATNVAGTTDSTPILVSTGATDVFQADSSSTETDTSTIIGGVVAVVFMITTSLTVVVIVILLLRSRSGNYPAKTRATVVATNQSVELSNFSEAVYADPDQLQTTSNEAYNVVKGTGRTAEDEYEVLQDLPSPTSSSGPTTTDADGDYEPV</sequence>
<name>A0AA35X4K5_GEOBA</name>
<dbReference type="InterPro" id="IPR036179">
    <property type="entry name" value="Ig-like_dom_sf"/>
</dbReference>
<dbReference type="InterPro" id="IPR003599">
    <property type="entry name" value="Ig_sub"/>
</dbReference>
<protein>
    <submittedName>
        <fullName evidence="7">Hemicentin-1</fullName>
    </submittedName>
</protein>
<accession>A0AA35X4K5</accession>
<dbReference type="GO" id="GO:0016020">
    <property type="term" value="C:membrane"/>
    <property type="evidence" value="ECO:0007669"/>
    <property type="project" value="UniProtKB-SubCell"/>
</dbReference>
<dbReference type="InterPro" id="IPR013783">
    <property type="entry name" value="Ig-like_fold"/>
</dbReference>
<evidence type="ECO:0000259" key="6">
    <source>
        <dbReference type="PROSITE" id="PS50853"/>
    </source>
</evidence>
<gene>
    <name evidence="7" type="ORF">GBAR_LOCUS21152</name>
</gene>
<feature type="transmembrane region" description="Helical" evidence="4">
    <location>
        <begin position="278"/>
        <end position="303"/>
    </location>
</feature>
<feature type="domain" description="Fibronectin type-III" evidence="6">
    <location>
        <begin position="168"/>
        <end position="261"/>
    </location>
</feature>
<dbReference type="AlphaFoldDB" id="A0AA35X4K5"/>
<reference evidence="7" key="1">
    <citation type="submission" date="2023-03" db="EMBL/GenBank/DDBJ databases">
        <authorList>
            <person name="Steffen K."/>
            <person name="Cardenas P."/>
        </authorList>
    </citation>
    <scope>NUCLEOTIDE SEQUENCE</scope>
</reference>
<dbReference type="SUPFAM" id="SSF49265">
    <property type="entry name" value="Fibronectin type III"/>
    <property type="match status" value="1"/>
</dbReference>
<keyword evidence="1" id="KW-0677">Repeat</keyword>
<evidence type="ECO:0000256" key="3">
    <source>
        <dbReference type="SAM" id="MobiDB-lite"/>
    </source>
</evidence>
<comment type="caution">
    <text evidence="7">The sequence shown here is derived from an EMBL/GenBank/DDBJ whole genome shotgun (WGS) entry which is preliminary data.</text>
</comment>
<dbReference type="GO" id="GO:0098609">
    <property type="term" value="P:cell-cell adhesion"/>
    <property type="evidence" value="ECO:0007669"/>
    <property type="project" value="TreeGrafter"/>
</dbReference>
<dbReference type="PROSITE" id="PS50853">
    <property type="entry name" value="FN3"/>
    <property type="match status" value="1"/>
</dbReference>
<dbReference type="PANTHER" id="PTHR44170">
    <property type="entry name" value="PROTEIN SIDEKICK"/>
    <property type="match status" value="1"/>
</dbReference>
<proteinExistence type="predicted"/>
<dbReference type="PANTHER" id="PTHR44170:SF6">
    <property type="entry name" value="CONTACTIN"/>
    <property type="match status" value="1"/>
</dbReference>
<dbReference type="InterPro" id="IPR007110">
    <property type="entry name" value="Ig-like_dom"/>
</dbReference>
<evidence type="ECO:0000256" key="4">
    <source>
        <dbReference type="SAM" id="Phobius"/>
    </source>
</evidence>
<dbReference type="InterPro" id="IPR003961">
    <property type="entry name" value="FN3_dom"/>
</dbReference>
<dbReference type="Pfam" id="PF00041">
    <property type="entry name" value="fn3"/>
    <property type="match status" value="1"/>
</dbReference>
<feature type="domain" description="Ig-like" evidence="5">
    <location>
        <begin position="71"/>
        <end position="159"/>
    </location>
</feature>